<keyword evidence="1" id="KW-0862">Zinc</keyword>
<dbReference type="KEGG" id="pchi:PC41400_09555"/>
<dbReference type="GO" id="GO:0008270">
    <property type="term" value="F:zinc ion binding"/>
    <property type="evidence" value="ECO:0007669"/>
    <property type="project" value="UniProtKB-KW"/>
</dbReference>
<feature type="compositionally biased region" description="Basic and acidic residues" evidence="2">
    <location>
        <begin position="105"/>
        <end position="127"/>
    </location>
</feature>
<evidence type="ECO:0000256" key="1">
    <source>
        <dbReference type="PROSITE-ProRule" id="PRU00325"/>
    </source>
</evidence>
<dbReference type="InterPro" id="IPR007527">
    <property type="entry name" value="Znf_SWIM"/>
</dbReference>
<evidence type="ECO:0000313" key="7">
    <source>
        <dbReference type="Proteomes" id="UP001527202"/>
    </source>
</evidence>
<name>A0A410WU20_9BACL</name>
<gene>
    <name evidence="4" type="ORF">M5X16_04470</name>
    <name evidence="5" type="ORF">PC41400_09555</name>
</gene>
<dbReference type="AlphaFoldDB" id="A0A410WU20"/>
<evidence type="ECO:0000313" key="5">
    <source>
        <dbReference type="EMBL" id="QAV17899.1"/>
    </source>
</evidence>
<dbReference type="Pfam" id="PF04434">
    <property type="entry name" value="SWIM"/>
    <property type="match status" value="1"/>
</dbReference>
<reference evidence="5 6" key="1">
    <citation type="submission" date="2018-01" db="EMBL/GenBank/DDBJ databases">
        <title>The whole genome sequencing and assembly of Paenibacillus chitinolyticus KCCM 41400 strain.</title>
        <authorList>
            <person name="Kim J.-Y."/>
            <person name="Park M.-K."/>
            <person name="Lee Y.-J."/>
            <person name="Yi H."/>
            <person name="Bahn Y.-S."/>
            <person name="Kim J.F."/>
            <person name="Lee D.-W."/>
        </authorList>
    </citation>
    <scope>NUCLEOTIDE SEQUENCE [LARGE SCALE GENOMIC DNA]</scope>
    <source>
        <strain evidence="5 6">KCCM 41400</strain>
    </source>
</reference>
<dbReference type="OrthoDB" id="9816340at2"/>
<evidence type="ECO:0000313" key="6">
    <source>
        <dbReference type="Proteomes" id="UP000288943"/>
    </source>
</evidence>
<keyword evidence="7" id="KW-1185">Reference proteome</keyword>
<dbReference type="Proteomes" id="UP000288943">
    <property type="component" value="Chromosome"/>
</dbReference>
<proteinExistence type="predicted"/>
<organism evidence="5 6">
    <name type="scientific">Paenibacillus chitinolyticus</name>
    <dbReference type="NCBI Taxonomy" id="79263"/>
    <lineage>
        <taxon>Bacteria</taxon>
        <taxon>Bacillati</taxon>
        <taxon>Bacillota</taxon>
        <taxon>Bacilli</taxon>
        <taxon>Bacillales</taxon>
        <taxon>Paenibacillaceae</taxon>
        <taxon>Paenibacillus</taxon>
    </lineage>
</organism>
<dbReference type="EMBL" id="JAMDMJ010000004">
    <property type="protein sequence ID" value="MCY9595030.1"/>
    <property type="molecule type" value="Genomic_DNA"/>
</dbReference>
<reference evidence="4 7" key="2">
    <citation type="submission" date="2022-05" db="EMBL/GenBank/DDBJ databases">
        <title>Genome Sequencing of Bee-Associated Microbes.</title>
        <authorList>
            <person name="Dunlap C."/>
        </authorList>
    </citation>
    <scope>NUCLEOTIDE SEQUENCE [LARGE SCALE GENOMIC DNA]</scope>
    <source>
        <strain evidence="4 7">NRRL B-23120</strain>
    </source>
</reference>
<feature type="domain" description="SWIM-type" evidence="3">
    <location>
        <begin position="55"/>
        <end position="91"/>
    </location>
</feature>
<dbReference type="PROSITE" id="PS50966">
    <property type="entry name" value="ZF_SWIM"/>
    <property type="match status" value="1"/>
</dbReference>
<protein>
    <submittedName>
        <fullName evidence="4">SWIM zinc finger domain-containing protein</fullName>
    </submittedName>
</protein>
<accession>A0A410WU20</accession>
<dbReference type="EMBL" id="CP026520">
    <property type="protein sequence ID" value="QAV17899.1"/>
    <property type="molecule type" value="Genomic_DNA"/>
</dbReference>
<feature type="region of interest" description="Disordered" evidence="2">
    <location>
        <begin position="102"/>
        <end position="136"/>
    </location>
</feature>
<keyword evidence="1" id="KW-0479">Metal-binding</keyword>
<dbReference type="GeneID" id="95375052"/>
<dbReference type="Proteomes" id="UP001527202">
    <property type="component" value="Unassembled WGS sequence"/>
</dbReference>
<keyword evidence="1" id="KW-0863">Zinc-finger</keyword>
<dbReference type="RefSeq" id="WP_042230972.1">
    <property type="nucleotide sequence ID" value="NZ_CP026520.1"/>
</dbReference>
<sequence>MINLSEAYVDSLAHNSAAMKNGKDLFKKKSFTKLCKTEDGKLLFGECKGSGKEPYRCSVDWMTEGQPVFRCSCPSRQFPCKHLLGLMYAYAAETPFETAPIPEDIMGKREKVEKREQKKSEATSKEKPTKRKTSKSALLKKIGAQLEGIAIFEKLLHQIVQSGLGSLDKQMLKMIEDQAKQLGNYYIPGIQTAMRNLIVLLRSDEEQETIYAKASAYLSTLHTLLKKSRGYLQQKLDNPEQAPELDSTIEEWIGHAWQLAELRECGRVQSDRDLMQLSFNSYADEARGEYVDESFWADVESGTVYTTRTYRPFRAAKFIKEEDSYFAIVNAKELMIYPGELNCRIRWEGAVPRPVTEQDFQAVKSKALSSVTEAVKIVKNQIKNPLSDKRPVLLLAYDQLMHSSNGPVLLDGQGKELQLSDLESVEQSTAHMLPMLHQDVLRQQAAVVRFEHDMDNNRLHAQLLSIVTDQGIIRLLY</sequence>
<evidence type="ECO:0000259" key="3">
    <source>
        <dbReference type="PROSITE" id="PS50966"/>
    </source>
</evidence>
<evidence type="ECO:0000313" key="4">
    <source>
        <dbReference type="EMBL" id="MCY9595030.1"/>
    </source>
</evidence>
<evidence type="ECO:0000256" key="2">
    <source>
        <dbReference type="SAM" id="MobiDB-lite"/>
    </source>
</evidence>